<name>A0A0R3U2C2_MESCO</name>
<evidence type="ECO:0000313" key="2">
    <source>
        <dbReference type="EMBL" id="VDD74593.1"/>
    </source>
</evidence>
<sequence length="96" mass="10677">MIKRVSAHSQGSQRTSTSRSTLKGQCQASEQICGLTPSSPPLLALPVILLKLESNSQRLTKPYLVTTPSSDEVRSSEEDVNGKSEKHGRYYIFRRQ</sequence>
<keyword evidence="3" id="KW-1185">Reference proteome</keyword>
<feature type="compositionally biased region" description="Basic and acidic residues" evidence="1">
    <location>
        <begin position="71"/>
        <end position="88"/>
    </location>
</feature>
<proteinExistence type="predicted"/>
<gene>
    <name evidence="2" type="ORF">MCOS_LOCUS596</name>
</gene>
<evidence type="ECO:0000313" key="4">
    <source>
        <dbReference type="WBParaSite" id="MCOS_0000059501-mRNA-1"/>
    </source>
</evidence>
<dbReference type="WBParaSite" id="MCOS_0000059501-mRNA-1">
    <property type="protein sequence ID" value="MCOS_0000059501-mRNA-1"/>
    <property type="gene ID" value="MCOS_0000059501"/>
</dbReference>
<organism evidence="4">
    <name type="scientific">Mesocestoides corti</name>
    <name type="common">Flatworm</name>
    <dbReference type="NCBI Taxonomy" id="53468"/>
    <lineage>
        <taxon>Eukaryota</taxon>
        <taxon>Metazoa</taxon>
        <taxon>Spiralia</taxon>
        <taxon>Lophotrochozoa</taxon>
        <taxon>Platyhelminthes</taxon>
        <taxon>Cestoda</taxon>
        <taxon>Eucestoda</taxon>
        <taxon>Cyclophyllidea</taxon>
        <taxon>Mesocestoididae</taxon>
        <taxon>Mesocestoides</taxon>
    </lineage>
</organism>
<evidence type="ECO:0000256" key="1">
    <source>
        <dbReference type="SAM" id="MobiDB-lite"/>
    </source>
</evidence>
<evidence type="ECO:0000313" key="3">
    <source>
        <dbReference type="Proteomes" id="UP000267029"/>
    </source>
</evidence>
<feature type="region of interest" description="Disordered" evidence="1">
    <location>
        <begin position="68"/>
        <end position="88"/>
    </location>
</feature>
<feature type="region of interest" description="Disordered" evidence="1">
    <location>
        <begin position="1"/>
        <end position="23"/>
    </location>
</feature>
<reference evidence="2 3" key="2">
    <citation type="submission" date="2018-10" db="EMBL/GenBank/DDBJ databases">
        <authorList>
            <consortium name="Pathogen Informatics"/>
        </authorList>
    </citation>
    <scope>NUCLEOTIDE SEQUENCE [LARGE SCALE GENOMIC DNA]</scope>
</reference>
<accession>A0A0R3U2C2</accession>
<dbReference type="EMBL" id="UXSR01000054">
    <property type="protein sequence ID" value="VDD74593.1"/>
    <property type="molecule type" value="Genomic_DNA"/>
</dbReference>
<reference evidence="4" key="1">
    <citation type="submission" date="2017-02" db="UniProtKB">
        <authorList>
            <consortium name="WormBaseParasite"/>
        </authorList>
    </citation>
    <scope>IDENTIFICATION</scope>
</reference>
<dbReference type="Proteomes" id="UP000267029">
    <property type="component" value="Unassembled WGS sequence"/>
</dbReference>
<protein>
    <submittedName>
        <fullName evidence="2 4">Uncharacterized protein</fullName>
    </submittedName>
</protein>
<dbReference type="AlphaFoldDB" id="A0A0R3U2C2"/>
<feature type="compositionally biased region" description="Low complexity" evidence="1">
    <location>
        <begin position="9"/>
        <end position="21"/>
    </location>
</feature>